<evidence type="ECO:0000313" key="2">
    <source>
        <dbReference type="EMBL" id="KAJ3579505.1"/>
    </source>
</evidence>
<name>A0A9W8TRJ2_9PEZI</name>
<dbReference type="AlphaFoldDB" id="A0A9W8TRJ2"/>
<feature type="compositionally biased region" description="Basic and acidic residues" evidence="1">
    <location>
        <begin position="16"/>
        <end position="30"/>
    </location>
</feature>
<feature type="region of interest" description="Disordered" evidence="1">
    <location>
        <begin position="1"/>
        <end position="65"/>
    </location>
</feature>
<gene>
    <name evidence="2" type="ORF">NPX13_g1056</name>
</gene>
<dbReference type="VEuPathDB" id="FungiDB:F4678DRAFT_463737"/>
<keyword evidence="3" id="KW-1185">Reference proteome</keyword>
<protein>
    <submittedName>
        <fullName evidence="2">Uncharacterized protein</fullName>
    </submittedName>
</protein>
<evidence type="ECO:0000313" key="3">
    <source>
        <dbReference type="Proteomes" id="UP001148614"/>
    </source>
</evidence>
<evidence type="ECO:0000256" key="1">
    <source>
        <dbReference type="SAM" id="MobiDB-lite"/>
    </source>
</evidence>
<sequence length="283" mass="32231">MQSIQLPPRGQKRKVRSTDTEDREIERISFEPKPWQHKSPSSQHGRYKRRSTHSPKRACSLPTNGPGCTSSPILILQPPAELDGNSSRGSNLDAYFWKLEAMDFSESVESQNRAQKALRNVYSPIIFADDMPYNINPLAPILFRPRCPPILPQSILDLPFSKVIRRYHNLTLLVDNYLRWHGLSCFGFWTTQDLALAASGRNLSFAEALAERPPIPPYVLQAPFSTVLVGAPVLSHLIERYHRDVGYDFFGFYFDDPRVRLIESEPDSDTDSDCSSDGYWDSE</sequence>
<proteinExistence type="predicted"/>
<comment type="caution">
    <text evidence="2">The sequence shown here is derived from an EMBL/GenBank/DDBJ whole genome shotgun (WGS) entry which is preliminary data.</text>
</comment>
<accession>A0A9W8TRJ2</accession>
<feature type="compositionally biased region" description="Basic residues" evidence="1">
    <location>
        <begin position="45"/>
        <end position="56"/>
    </location>
</feature>
<feature type="region of interest" description="Disordered" evidence="1">
    <location>
        <begin position="264"/>
        <end position="283"/>
    </location>
</feature>
<reference evidence="2" key="1">
    <citation type="submission" date="2022-07" db="EMBL/GenBank/DDBJ databases">
        <title>Genome Sequence of Xylaria arbuscula.</title>
        <authorList>
            <person name="Buettner E."/>
        </authorList>
    </citation>
    <scope>NUCLEOTIDE SEQUENCE</scope>
    <source>
        <strain evidence="2">VT107</strain>
    </source>
</reference>
<dbReference type="EMBL" id="JANPWZ010000088">
    <property type="protein sequence ID" value="KAJ3579505.1"/>
    <property type="molecule type" value="Genomic_DNA"/>
</dbReference>
<dbReference type="Proteomes" id="UP001148614">
    <property type="component" value="Unassembled WGS sequence"/>
</dbReference>
<organism evidence="2 3">
    <name type="scientific">Xylaria arbuscula</name>
    <dbReference type="NCBI Taxonomy" id="114810"/>
    <lineage>
        <taxon>Eukaryota</taxon>
        <taxon>Fungi</taxon>
        <taxon>Dikarya</taxon>
        <taxon>Ascomycota</taxon>
        <taxon>Pezizomycotina</taxon>
        <taxon>Sordariomycetes</taxon>
        <taxon>Xylariomycetidae</taxon>
        <taxon>Xylariales</taxon>
        <taxon>Xylariaceae</taxon>
        <taxon>Xylaria</taxon>
    </lineage>
</organism>